<dbReference type="InterPro" id="IPR016897">
    <property type="entry name" value="SKP1"/>
</dbReference>
<accession>A0AAV5BSK4</accession>
<dbReference type="Proteomes" id="UP001054889">
    <property type="component" value="Unassembled WGS sequence"/>
</dbReference>
<dbReference type="InterPro" id="IPR001232">
    <property type="entry name" value="SKP1-like"/>
</dbReference>
<dbReference type="GO" id="GO:0016567">
    <property type="term" value="P:protein ubiquitination"/>
    <property type="evidence" value="ECO:0007669"/>
    <property type="project" value="UniProtKB-UniRule"/>
</dbReference>
<reference evidence="7" key="2">
    <citation type="submission" date="2021-12" db="EMBL/GenBank/DDBJ databases">
        <title>Resequencing data analysis of finger millet.</title>
        <authorList>
            <person name="Hatakeyama M."/>
            <person name="Aluri S."/>
            <person name="Balachadran M.T."/>
            <person name="Sivarajan S.R."/>
            <person name="Poveda L."/>
            <person name="Shimizu-Inatsugi R."/>
            <person name="Schlapbach R."/>
            <person name="Sreeman S.M."/>
            <person name="Shimizu K.K."/>
        </authorList>
    </citation>
    <scope>NUCLEOTIDE SEQUENCE</scope>
</reference>
<evidence type="ECO:0000256" key="4">
    <source>
        <dbReference type="PIRNR" id="PIRNR028729"/>
    </source>
</evidence>
<gene>
    <name evidence="7" type="primary">ga04552</name>
    <name evidence="7" type="ORF">PR202_ga04552</name>
</gene>
<comment type="caution">
    <text evidence="7">The sequence shown here is derived from an EMBL/GenBank/DDBJ whole genome shotgun (WGS) entry which is preliminary data.</text>
</comment>
<dbReference type="GO" id="GO:0009867">
    <property type="term" value="P:jasmonic acid mediated signaling pathway"/>
    <property type="evidence" value="ECO:0007669"/>
    <property type="project" value="UniProtKB-ARBA"/>
</dbReference>
<comment type="similarity">
    <text evidence="2 4">Belongs to the SKP1 family.</text>
</comment>
<dbReference type="Gene3D" id="3.30.710.10">
    <property type="entry name" value="Potassium Channel Kv1.1, Chain A"/>
    <property type="match status" value="1"/>
</dbReference>
<protein>
    <recommendedName>
        <fullName evidence="4">SKP1-like protein</fullName>
    </recommendedName>
</protein>
<dbReference type="SUPFAM" id="SSF81382">
    <property type="entry name" value="Skp1 dimerisation domain-like"/>
    <property type="match status" value="1"/>
</dbReference>
<evidence type="ECO:0000313" key="7">
    <source>
        <dbReference type="EMBL" id="GJM88482.1"/>
    </source>
</evidence>
<organism evidence="7 8">
    <name type="scientific">Eleusine coracana subsp. coracana</name>
    <dbReference type="NCBI Taxonomy" id="191504"/>
    <lineage>
        <taxon>Eukaryota</taxon>
        <taxon>Viridiplantae</taxon>
        <taxon>Streptophyta</taxon>
        <taxon>Embryophyta</taxon>
        <taxon>Tracheophyta</taxon>
        <taxon>Spermatophyta</taxon>
        <taxon>Magnoliopsida</taxon>
        <taxon>Liliopsida</taxon>
        <taxon>Poales</taxon>
        <taxon>Poaceae</taxon>
        <taxon>PACMAD clade</taxon>
        <taxon>Chloridoideae</taxon>
        <taxon>Cynodonteae</taxon>
        <taxon>Eleusininae</taxon>
        <taxon>Eleusine</taxon>
    </lineage>
</organism>
<evidence type="ECO:0000256" key="3">
    <source>
        <dbReference type="ARBA" id="ARBA00022786"/>
    </source>
</evidence>
<evidence type="ECO:0000259" key="6">
    <source>
        <dbReference type="Pfam" id="PF03931"/>
    </source>
</evidence>
<dbReference type="GO" id="GO:0006511">
    <property type="term" value="P:ubiquitin-dependent protein catabolic process"/>
    <property type="evidence" value="ECO:0007669"/>
    <property type="project" value="InterPro"/>
</dbReference>
<dbReference type="InterPro" id="IPR036296">
    <property type="entry name" value="SKP1-like_dim_sf"/>
</dbReference>
<dbReference type="AlphaFoldDB" id="A0AAV5BSK4"/>
<comment type="subunit">
    <text evidence="4">Part of a SCF (SKP1-cullin-F-box) protein ligase complex.</text>
</comment>
<keyword evidence="8" id="KW-1185">Reference proteome</keyword>
<dbReference type="InterPro" id="IPR016073">
    <property type="entry name" value="Skp1_comp_POZ"/>
</dbReference>
<dbReference type="PANTHER" id="PTHR11165">
    <property type="entry name" value="SKP1"/>
    <property type="match status" value="1"/>
</dbReference>
<keyword evidence="3 4" id="KW-0833">Ubl conjugation pathway</keyword>
<dbReference type="Pfam" id="PF01466">
    <property type="entry name" value="Skp1"/>
    <property type="match status" value="1"/>
</dbReference>
<dbReference type="SMART" id="SM00512">
    <property type="entry name" value="Skp1"/>
    <property type="match status" value="1"/>
</dbReference>
<dbReference type="PIRSF" id="PIRSF028729">
    <property type="entry name" value="E3_ubiquit_lig_SCF_Skp"/>
    <property type="match status" value="1"/>
</dbReference>
<evidence type="ECO:0000256" key="2">
    <source>
        <dbReference type="ARBA" id="ARBA00009993"/>
    </source>
</evidence>
<dbReference type="Pfam" id="PF03931">
    <property type="entry name" value="Skp1_POZ"/>
    <property type="match status" value="1"/>
</dbReference>
<name>A0AAV5BSK4_ELECO</name>
<comment type="pathway">
    <text evidence="1 4">Protein modification; protein ubiquitination.</text>
</comment>
<reference evidence="7" key="1">
    <citation type="journal article" date="2018" name="DNA Res.">
        <title>Multiple hybrid de novo genome assembly of finger millet, an orphan allotetraploid crop.</title>
        <authorList>
            <person name="Hatakeyama M."/>
            <person name="Aluri S."/>
            <person name="Balachadran M.T."/>
            <person name="Sivarajan S.R."/>
            <person name="Patrignani A."/>
            <person name="Gruter S."/>
            <person name="Poveda L."/>
            <person name="Shimizu-Inatsugi R."/>
            <person name="Baeten J."/>
            <person name="Francoijs K.J."/>
            <person name="Nataraja K.N."/>
            <person name="Reddy Y.A.N."/>
            <person name="Phadnis S."/>
            <person name="Ravikumar R.L."/>
            <person name="Schlapbach R."/>
            <person name="Sreeman S.M."/>
            <person name="Shimizu K.K."/>
        </authorList>
    </citation>
    <scope>NUCLEOTIDE SEQUENCE</scope>
</reference>
<evidence type="ECO:0000259" key="5">
    <source>
        <dbReference type="Pfam" id="PF01466"/>
    </source>
</evidence>
<dbReference type="InterPro" id="IPR016072">
    <property type="entry name" value="Skp1_comp_dimer"/>
</dbReference>
<dbReference type="SUPFAM" id="SSF54695">
    <property type="entry name" value="POZ domain"/>
    <property type="match status" value="1"/>
</dbReference>
<dbReference type="EMBL" id="BQKI01000002">
    <property type="protein sequence ID" value="GJM88482.1"/>
    <property type="molecule type" value="Genomic_DNA"/>
</dbReference>
<proteinExistence type="inferred from homology"/>
<feature type="domain" description="SKP1 component dimerisation" evidence="5">
    <location>
        <begin position="79"/>
        <end position="126"/>
    </location>
</feature>
<dbReference type="InterPro" id="IPR011333">
    <property type="entry name" value="SKP1/BTB/POZ_sf"/>
</dbReference>
<comment type="function">
    <text evidence="4">Involved in ubiquitination and subsequent proteasomal degradation of target proteins. Together with CUL1, RBX1 and a F-box protein, it forms a SCF E3 ubiquitin ligase complex. The functional specificity of this complex depends on the type of F-box protein. In the SCF complex, it serves as an adapter that links the F-box protein to CUL1.</text>
</comment>
<evidence type="ECO:0000313" key="8">
    <source>
        <dbReference type="Proteomes" id="UP001054889"/>
    </source>
</evidence>
<sequence length="128" mass="14610">MISNMIDDECVDGALVLPNIRSHVLSRVIEFLKQDSSAAAEKAAAEKEFKEFEVEFFKKLGDKEALFDVILAANYLHAQELLDASCFCASDRIRGLKVQEIRDYFNIANDFTPEEDERIIKENAWAFD</sequence>
<evidence type="ECO:0000256" key="1">
    <source>
        <dbReference type="ARBA" id="ARBA00004906"/>
    </source>
</evidence>
<feature type="domain" description="SKP1 component POZ" evidence="6">
    <location>
        <begin position="2"/>
        <end position="34"/>
    </location>
</feature>